<dbReference type="Pfam" id="PF01479">
    <property type="entry name" value="S4"/>
    <property type="match status" value="1"/>
</dbReference>
<dbReference type="AlphaFoldDB" id="E7GC89"/>
<keyword evidence="4" id="KW-1185">Reference proteome</keyword>
<evidence type="ECO:0000313" key="4">
    <source>
        <dbReference type="Proteomes" id="UP000003157"/>
    </source>
</evidence>
<dbReference type="GeneID" id="78227970"/>
<protein>
    <submittedName>
        <fullName evidence="3">S4 RNA-binding protein</fullName>
    </submittedName>
</protein>
<dbReference type="Gene3D" id="3.10.290.10">
    <property type="entry name" value="RNA-binding S4 domain"/>
    <property type="match status" value="1"/>
</dbReference>
<dbReference type="InterPro" id="IPR040591">
    <property type="entry name" value="RqcP2_RBD"/>
</dbReference>
<organism evidence="3 4">
    <name type="scientific">Coprobacillus cateniformis</name>
    <dbReference type="NCBI Taxonomy" id="100884"/>
    <lineage>
        <taxon>Bacteria</taxon>
        <taxon>Bacillati</taxon>
        <taxon>Bacillota</taxon>
        <taxon>Erysipelotrichia</taxon>
        <taxon>Erysipelotrichales</taxon>
        <taxon>Coprobacillaceae</taxon>
        <taxon>Coprobacillus</taxon>
    </lineage>
</organism>
<dbReference type="PROSITE" id="PS50889">
    <property type="entry name" value="S4"/>
    <property type="match status" value="1"/>
</dbReference>
<dbReference type="InterPro" id="IPR036986">
    <property type="entry name" value="S4_RNA-bd_sf"/>
</dbReference>
<evidence type="ECO:0000259" key="2">
    <source>
        <dbReference type="SMART" id="SM00363"/>
    </source>
</evidence>
<gene>
    <name evidence="3" type="ORF">HMPREF9488_02381</name>
</gene>
<dbReference type="InterPro" id="IPR012677">
    <property type="entry name" value="Nucleotide-bd_a/b_plait_sf"/>
</dbReference>
<dbReference type="eggNOG" id="COG2302">
    <property type="taxonomic scope" value="Bacteria"/>
</dbReference>
<evidence type="ECO:0000256" key="1">
    <source>
        <dbReference type="PROSITE-ProRule" id="PRU00182"/>
    </source>
</evidence>
<dbReference type="Pfam" id="PF17774">
    <property type="entry name" value="YlmH_RBD"/>
    <property type="match status" value="1"/>
</dbReference>
<dbReference type="OrthoDB" id="9812787at2"/>
<dbReference type="CDD" id="cd00165">
    <property type="entry name" value="S4"/>
    <property type="match status" value="1"/>
</dbReference>
<dbReference type="Gene3D" id="3.30.70.330">
    <property type="match status" value="1"/>
</dbReference>
<proteinExistence type="predicted"/>
<dbReference type="InterPro" id="IPR002942">
    <property type="entry name" value="S4_RNA-bd"/>
</dbReference>
<accession>E7GC89</accession>
<sequence>MLEHFKGDEAFVKKILDCRYQALNHQRMILTAFLNPHEQNIVYKVIGTQDLQIHCQGGFKNAENQRLIICPDFYEVLSEDFEIVVVEVLYHQQFGKLQHRDVLGALMNLGIKRECIGDIYDADRLFFACTQQTYSFIQMHLKQIKKSKIHLKVINETIEIQHQYMTKTFFLSSFRLDKVVSTLYKVPRQLASESIRAGNVKVNHKDVEEVSFLCHNDDIISFKRHGRVKLVDENRQTKQGNHVVTGYFYK</sequence>
<evidence type="ECO:0000313" key="3">
    <source>
        <dbReference type="EMBL" id="EFW04098.1"/>
    </source>
</evidence>
<dbReference type="STRING" id="100884.GCA_000269565_00032"/>
<reference evidence="3 4" key="1">
    <citation type="submission" date="2010-12" db="EMBL/GenBank/DDBJ databases">
        <title>The Genome Sequence of Coprobacillus sp. strain 29_1.</title>
        <authorList>
            <consortium name="The Broad Institute Genome Sequencing Platform"/>
            <person name="Earl A."/>
            <person name="Ward D."/>
            <person name="Feldgarden M."/>
            <person name="Gevers D."/>
            <person name="Daigneault M."/>
            <person name="Sibley C.D."/>
            <person name="White A."/>
            <person name="Strauss J."/>
            <person name="Allen-Vercoe E."/>
            <person name="Young S.K."/>
            <person name="Zeng Q."/>
            <person name="Gargeya S."/>
            <person name="Fitzgerald M."/>
            <person name="Haas B."/>
            <person name="Abouelleil A."/>
            <person name="Alvarado L."/>
            <person name="Arachchi H.M."/>
            <person name="Berlin A."/>
            <person name="Brown A."/>
            <person name="Chapman S.B."/>
            <person name="Chen Z."/>
            <person name="Dunbar C."/>
            <person name="Freedman E."/>
            <person name="Gearin G."/>
            <person name="Gellesch M."/>
            <person name="Goldberg J."/>
            <person name="Griggs A."/>
            <person name="Gujja S."/>
            <person name="Heilman E."/>
            <person name="Heiman D."/>
            <person name="Howarth C."/>
            <person name="Larson L."/>
            <person name="Lui A."/>
            <person name="MacDonald P.J.P."/>
            <person name="Mehta T."/>
            <person name="Montmayeur A."/>
            <person name="Murphy C."/>
            <person name="Neiman D."/>
            <person name="Pearson M."/>
            <person name="Priest M."/>
            <person name="Roberts A."/>
            <person name="Saif S."/>
            <person name="Shea T."/>
            <person name="Shenoy N."/>
            <person name="Sisk P."/>
            <person name="Stolte C."/>
            <person name="Sykes S."/>
            <person name="White J."/>
            <person name="Yandava C."/>
            <person name="Nusbaum C."/>
            <person name="Birren B."/>
        </authorList>
    </citation>
    <scope>NUCLEOTIDE SEQUENCE [LARGE SCALE GENOMIC DNA]</scope>
    <source>
        <strain evidence="3 4">29_1</strain>
    </source>
</reference>
<dbReference type="Proteomes" id="UP000003157">
    <property type="component" value="Unassembled WGS sequence"/>
</dbReference>
<name>E7GC89_9FIRM</name>
<keyword evidence="1" id="KW-0694">RNA-binding</keyword>
<dbReference type="RefSeq" id="WP_008789469.1">
    <property type="nucleotide sequence ID" value="NZ_AKCB01000001.1"/>
</dbReference>
<dbReference type="SUPFAM" id="SSF55174">
    <property type="entry name" value="Alpha-L RNA-binding motif"/>
    <property type="match status" value="1"/>
</dbReference>
<dbReference type="Gene3D" id="3.30.1370.160">
    <property type="match status" value="1"/>
</dbReference>
<feature type="domain" description="RNA-binding S4" evidence="2">
    <location>
        <begin position="174"/>
        <end position="236"/>
    </location>
</feature>
<dbReference type="HOGENOM" id="CLU_075687_2_0_9"/>
<comment type="caution">
    <text evidence="3">The sequence shown here is derived from an EMBL/GenBank/DDBJ whole genome shotgun (WGS) entry which is preliminary data.</text>
</comment>
<dbReference type="GO" id="GO:0003723">
    <property type="term" value="F:RNA binding"/>
    <property type="evidence" value="ECO:0007669"/>
    <property type="project" value="UniProtKB-KW"/>
</dbReference>
<dbReference type="SMART" id="SM00363">
    <property type="entry name" value="S4"/>
    <property type="match status" value="1"/>
</dbReference>
<dbReference type="EMBL" id="ADKX01000039">
    <property type="protein sequence ID" value="EFW04098.1"/>
    <property type="molecule type" value="Genomic_DNA"/>
</dbReference>